<dbReference type="EMBL" id="LUHQ01000005">
    <property type="protein sequence ID" value="OAO92060.1"/>
    <property type="molecule type" value="Genomic_DNA"/>
</dbReference>
<evidence type="ECO:0000313" key="10">
    <source>
        <dbReference type="EMBL" id="OAO92060.1"/>
    </source>
</evidence>
<evidence type="ECO:0000256" key="2">
    <source>
        <dbReference type="ARBA" id="ARBA00009324"/>
    </source>
</evidence>
<feature type="transmembrane region" description="Helical" evidence="6">
    <location>
        <begin position="41"/>
        <end position="64"/>
    </location>
</feature>
<dbReference type="GO" id="GO:0016020">
    <property type="term" value="C:membrane"/>
    <property type="evidence" value="ECO:0007669"/>
    <property type="project" value="UniProtKB-SubCell"/>
</dbReference>
<evidence type="ECO:0000256" key="1">
    <source>
        <dbReference type="ARBA" id="ARBA00004141"/>
    </source>
</evidence>
<accession>A0A5S9YFG4</accession>
<reference evidence="10" key="2">
    <citation type="submission" date="2016-03" db="EMBL/GenBank/DDBJ databases">
        <title>Full-length assembly of Arabidopsis thaliana Ler reveals the complement of translocations and inversions.</title>
        <authorList>
            <person name="Zapata L."/>
            <person name="Schneeberger K."/>
            <person name="Ossowski S."/>
        </authorList>
    </citation>
    <scope>NUCLEOTIDE SEQUENCE [LARGE SCALE GENOMIC DNA]</scope>
    <source>
        <tissue evidence="10">Leaf</tissue>
    </source>
</reference>
<dbReference type="AlphaFoldDB" id="A0A178UEJ5"/>
<name>A0A178UEJ5_ARATH</name>
<dbReference type="Pfam" id="PF12076">
    <property type="entry name" value="CER1-like_C"/>
    <property type="match status" value="1"/>
</dbReference>
<feature type="transmembrane region" description="Helical" evidence="6">
    <location>
        <begin position="330"/>
        <end position="349"/>
    </location>
</feature>
<organism evidence="10 12">
    <name type="scientific">Arabidopsis thaliana</name>
    <name type="common">Mouse-ear cress</name>
    <dbReference type="NCBI Taxonomy" id="3702"/>
    <lineage>
        <taxon>Eukaryota</taxon>
        <taxon>Viridiplantae</taxon>
        <taxon>Streptophyta</taxon>
        <taxon>Embryophyta</taxon>
        <taxon>Tracheophyta</taxon>
        <taxon>Spermatophyta</taxon>
        <taxon>Magnoliopsida</taxon>
        <taxon>eudicotyledons</taxon>
        <taxon>Gunneridae</taxon>
        <taxon>Pentapetalae</taxon>
        <taxon>rosids</taxon>
        <taxon>malvids</taxon>
        <taxon>Brassicales</taxon>
        <taxon>Brassicaceae</taxon>
        <taxon>Camelineae</taxon>
        <taxon>Arabidopsis</taxon>
    </lineage>
</organism>
<keyword evidence="4 6" id="KW-1133">Transmembrane helix</keyword>
<evidence type="ECO:0000313" key="11">
    <source>
        <dbReference type="EMBL" id="VYS70691.1"/>
    </source>
</evidence>
<evidence type="ECO:0000259" key="7">
    <source>
        <dbReference type="Pfam" id="PF04116"/>
    </source>
</evidence>
<dbReference type="KEGG" id="ath:AT5G57800"/>
<feature type="transmembrane region" description="Helical" evidence="6">
    <location>
        <begin position="95"/>
        <end position="115"/>
    </location>
</feature>
<dbReference type="InterPro" id="IPR021940">
    <property type="entry name" value="CER1-like_C"/>
</dbReference>
<dbReference type="EMBL" id="CACRSJ010000110">
    <property type="protein sequence ID" value="VYS70691.1"/>
    <property type="molecule type" value="Genomic_DNA"/>
</dbReference>
<dbReference type="InterPro" id="IPR050307">
    <property type="entry name" value="Sterol_Desaturase_Related"/>
</dbReference>
<comment type="similarity">
    <text evidence="2">Belongs to the sterol desaturase family.</text>
</comment>
<proteinExistence type="inferred from homology"/>
<evidence type="ECO:0000256" key="6">
    <source>
        <dbReference type="SAM" id="Phobius"/>
    </source>
</evidence>
<feature type="transmembrane region" description="Helical" evidence="6">
    <location>
        <begin position="127"/>
        <end position="146"/>
    </location>
</feature>
<dbReference type="OMA" id="MWAWAKT"/>
<reference evidence="12" key="1">
    <citation type="journal article" date="2016" name="Proc. Natl. Acad. Sci. U.S.A.">
        <title>Chromosome-level assembly of Arabidopsis thaliana Ler reveals the extent of translocation and inversion polymorphisms.</title>
        <authorList>
            <person name="Zapata L."/>
            <person name="Ding J."/>
            <person name="Willing E.M."/>
            <person name="Hartwig B."/>
            <person name="Bezdan D."/>
            <person name="Jiao W.B."/>
            <person name="Patel V."/>
            <person name="Velikkakam James G."/>
            <person name="Koornneef M."/>
            <person name="Ossowski S."/>
            <person name="Schneeberger K."/>
        </authorList>
    </citation>
    <scope>NUCLEOTIDE SEQUENCE [LARGE SCALE GENOMIC DNA]</scope>
    <source>
        <strain evidence="12">cv. Landsberg erecta</strain>
    </source>
</reference>
<dbReference type="Pfam" id="PF04116">
    <property type="entry name" value="FA_hydroxylase"/>
    <property type="match status" value="1"/>
</dbReference>
<accession>A0A178UEJ5</accession>
<evidence type="ECO:0000256" key="5">
    <source>
        <dbReference type="ARBA" id="ARBA00023136"/>
    </source>
</evidence>
<evidence type="ECO:0000313" key="13">
    <source>
        <dbReference type="Proteomes" id="UP000426265"/>
    </source>
</evidence>
<dbReference type="GO" id="GO:0005506">
    <property type="term" value="F:iron ion binding"/>
    <property type="evidence" value="ECO:0007669"/>
    <property type="project" value="InterPro"/>
</dbReference>
<feature type="transmembrane region" description="Helical" evidence="6">
    <location>
        <begin position="183"/>
        <end position="209"/>
    </location>
</feature>
<sequence>MVAFLSAWPWENFGNLKYLLYAPLAAQVVYSWVYEEDISKVLWCIHILIICGLKALVHELWSVFNNMLFVTRTLRINPKGIDFKQIDHEWHWDNYIILQAIIVSLICYMSPPLMMMINSLPLWNTKGLIALIVLHVTFSEPLYYFLHRSFHRNNYFFTHYHSFHHSSPVPHPMTAGNATLLENIILCVVAGVPLIGCCLFGVGSLSAIYGYAVMFDFMRCLGHCNVEIFSHKLFEILPVLRYLIYTPTYHSLHHQEMGTNFCLFMPLFDVLGDTQNPNSWELQKKIRLSAGERKRVPEFVFLAHGVDVMSAMHAPFVFRSFASMPYTTRIFLLPMWPFTFCVMLGMWAWSKTFLFSFYTLRNNLCQTWGVPRFGFQYFLPFATKGINDQIEAAILRADKIGVKVISLAALNKNEALNGGGTLFVNKHPDLRVRVVHGNTLTAAVILYEIPKDVNEVFLTGATSKLGRAIALYLCRRGVRVLMLTLSMERFQKIQKEAPVEFQNNLVQVTKYNAAQHCKTWIVGKWLTPREQSWAPAGTHFHQFVVPPILKFRRNCTYGDLAAMKLPKDVEGLGTCEYTMERGVVHACHAGGVVHMLEGWKHHEVGAIDVDRIDLVWEAAMKYGLSAVSSLTN</sequence>
<dbReference type="OrthoDB" id="408954at2759"/>
<dbReference type="Proteomes" id="UP000078284">
    <property type="component" value="Chromosome 5"/>
</dbReference>
<evidence type="ECO:0000259" key="8">
    <source>
        <dbReference type="Pfam" id="PF12076"/>
    </source>
</evidence>
<evidence type="ECO:0000256" key="3">
    <source>
        <dbReference type="ARBA" id="ARBA00022692"/>
    </source>
</evidence>
<dbReference type="GO" id="GO:0008610">
    <property type="term" value="P:lipid biosynthetic process"/>
    <property type="evidence" value="ECO:0007669"/>
    <property type="project" value="InterPro"/>
</dbReference>
<dbReference type="EMBL" id="CACSHJ010000096">
    <property type="protein sequence ID" value="CAA0410517.1"/>
    <property type="molecule type" value="Genomic_DNA"/>
</dbReference>
<dbReference type="PANTHER" id="PTHR11863">
    <property type="entry name" value="STEROL DESATURASE"/>
    <property type="match status" value="1"/>
</dbReference>
<dbReference type="Gene3D" id="3.40.50.720">
    <property type="entry name" value="NAD(P)-binding Rossmann-like Domain"/>
    <property type="match status" value="1"/>
</dbReference>
<feature type="transmembrane region" description="Helical" evidence="6">
    <location>
        <begin position="299"/>
        <end position="318"/>
    </location>
</feature>
<feature type="domain" description="Very-long-chain aldehyde decarbonylase CER1-like C-terminal" evidence="8">
    <location>
        <begin position="456"/>
        <end position="624"/>
    </location>
</feature>
<comment type="subcellular location">
    <subcellularLocation>
        <location evidence="1">Membrane</location>
        <topology evidence="1">Multi-pass membrane protein</topology>
    </subcellularLocation>
</comment>
<feature type="domain" description="Fatty acid hydroxylase" evidence="7">
    <location>
        <begin position="133"/>
        <end position="274"/>
    </location>
</feature>
<evidence type="ECO:0000256" key="4">
    <source>
        <dbReference type="ARBA" id="ARBA00022989"/>
    </source>
</evidence>
<dbReference type="InterPro" id="IPR036291">
    <property type="entry name" value="NAD(P)-bd_dom_sf"/>
</dbReference>
<dbReference type="Proteomes" id="UP000434276">
    <property type="component" value="Unassembled WGS sequence"/>
</dbReference>
<evidence type="ECO:0000313" key="9">
    <source>
        <dbReference type="EMBL" id="CAA0410517.1"/>
    </source>
</evidence>
<dbReference type="InterPro" id="IPR006694">
    <property type="entry name" value="Fatty_acid_hydroxylase"/>
</dbReference>
<keyword evidence="5 6" id="KW-0472">Membrane</keyword>
<keyword evidence="3 6" id="KW-0812">Transmembrane</keyword>
<evidence type="ECO:0000313" key="14">
    <source>
        <dbReference type="Proteomes" id="UP000434276"/>
    </source>
</evidence>
<protein>
    <submittedName>
        <fullName evidence="10">YRE</fullName>
    </submittedName>
</protein>
<dbReference type="Proteomes" id="UP000426265">
    <property type="component" value="Unassembled WGS sequence"/>
</dbReference>
<dbReference type="ExpressionAtlas" id="A0A178UEJ5">
    <property type="expression patterns" value="baseline and differential"/>
</dbReference>
<dbReference type="SUPFAM" id="SSF51735">
    <property type="entry name" value="NAD(P)-binding Rossmann-fold domains"/>
    <property type="match status" value="1"/>
</dbReference>
<gene>
    <name evidence="10" type="ordered locus">AXX17_At5g57080</name>
    <name evidence="11" type="ORF">AN1_LOCUS26070</name>
    <name evidence="9" type="ORF">C24_LOCUS25895</name>
</gene>
<reference evidence="9 14" key="3">
    <citation type="submission" date="2019-12" db="EMBL/GenBank/DDBJ databases">
        <authorList>
            <person name="Jiao W.-B."/>
            <person name="Schneeberger K."/>
        </authorList>
    </citation>
    <scope>NUCLEOTIDE SEQUENCE [LARGE SCALE GENOMIC DNA]</scope>
    <source>
        <strain evidence="13">cv. An-1</strain>
        <strain evidence="14">cv. C24</strain>
    </source>
</reference>
<dbReference type="GO" id="GO:0016491">
    <property type="term" value="F:oxidoreductase activity"/>
    <property type="evidence" value="ECO:0007669"/>
    <property type="project" value="InterPro"/>
</dbReference>
<evidence type="ECO:0000313" key="12">
    <source>
        <dbReference type="Proteomes" id="UP000078284"/>
    </source>
</evidence>